<dbReference type="SUPFAM" id="SSF51445">
    <property type="entry name" value="(Trans)glycosidases"/>
    <property type="match status" value="1"/>
</dbReference>
<proteinExistence type="predicted"/>
<dbReference type="KEGG" id="bfo:118415119"/>
<evidence type="ECO:0000313" key="4">
    <source>
        <dbReference type="RefSeq" id="XP_035675375.1"/>
    </source>
</evidence>
<feature type="signal peptide" evidence="1">
    <location>
        <begin position="1"/>
        <end position="19"/>
    </location>
</feature>
<feature type="domain" description="Glycosyl hydrolase-like 10" evidence="2">
    <location>
        <begin position="99"/>
        <end position="261"/>
    </location>
</feature>
<dbReference type="InterPro" id="IPR003790">
    <property type="entry name" value="GHL10"/>
</dbReference>
<evidence type="ECO:0000259" key="2">
    <source>
        <dbReference type="Pfam" id="PF02638"/>
    </source>
</evidence>
<dbReference type="Proteomes" id="UP000001554">
    <property type="component" value="Chromosome 5"/>
</dbReference>
<dbReference type="GeneID" id="118415119"/>
<keyword evidence="1" id="KW-0732">Signal</keyword>
<gene>
    <name evidence="4" type="primary">LOC118415119</name>
</gene>
<dbReference type="GO" id="GO:0005576">
    <property type="term" value="C:extracellular region"/>
    <property type="evidence" value="ECO:0000318"/>
    <property type="project" value="GO_Central"/>
</dbReference>
<accession>A0A9J7L4G1</accession>
<dbReference type="OMA" id="PVQFGYD"/>
<feature type="chain" id="PRO_5039897298" evidence="1">
    <location>
        <begin position="20"/>
        <end position="389"/>
    </location>
</feature>
<dbReference type="PANTHER" id="PTHR31698:SF8">
    <property type="entry name" value="LYSOZYME G-RELATED"/>
    <property type="match status" value="1"/>
</dbReference>
<protein>
    <submittedName>
        <fullName evidence="4">Uncharacterized protein LOC118415119 isoform X1</fullName>
    </submittedName>
</protein>
<organism evidence="3 4">
    <name type="scientific">Branchiostoma floridae</name>
    <name type="common">Florida lancelet</name>
    <name type="synonym">Amphioxus</name>
    <dbReference type="NCBI Taxonomy" id="7739"/>
    <lineage>
        <taxon>Eukaryota</taxon>
        <taxon>Metazoa</taxon>
        <taxon>Chordata</taxon>
        <taxon>Cephalochordata</taxon>
        <taxon>Leptocardii</taxon>
        <taxon>Amphioxiformes</taxon>
        <taxon>Branchiostomatidae</taxon>
        <taxon>Branchiostoma</taxon>
    </lineage>
</organism>
<reference evidence="3" key="1">
    <citation type="journal article" date="2020" name="Nat. Ecol. Evol.">
        <title>Deeply conserved synteny resolves early events in vertebrate evolution.</title>
        <authorList>
            <person name="Simakov O."/>
            <person name="Marletaz F."/>
            <person name="Yue J.X."/>
            <person name="O'Connell B."/>
            <person name="Jenkins J."/>
            <person name="Brandt A."/>
            <person name="Calef R."/>
            <person name="Tung C.H."/>
            <person name="Huang T.K."/>
            <person name="Schmutz J."/>
            <person name="Satoh N."/>
            <person name="Yu J.K."/>
            <person name="Putnam N.H."/>
            <person name="Green R.E."/>
            <person name="Rokhsar D.S."/>
        </authorList>
    </citation>
    <scope>NUCLEOTIDE SEQUENCE [LARGE SCALE GENOMIC DNA]</scope>
    <source>
        <strain evidence="3">S238N-H82</strain>
    </source>
</reference>
<dbReference type="PANTHER" id="PTHR31698">
    <property type="entry name" value="LYSOZYME G FAMILY MEMBER"/>
    <property type="match status" value="1"/>
</dbReference>
<dbReference type="OrthoDB" id="10005725at2759"/>
<dbReference type="RefSeq" id="XP_035675375.1">
    <property type="nucleotide sequence ID" value="XM_035819482.1"/>
</dbReference>
<dbReference type="AlphaFoldDB" id="A0A9J7L4G1"/>
<dbReference type="Gene3D" id="3.20.20.80">
    <property type="entry name" value="Glycosidases"/>
    <property type="match status" value="1"/>
</dbReference>
<reference evidence="4" key="2">
    <citation type="submission" date="2025-08" db="UniProtKB">
        <authorList>
            <consortium name="RefSeq"/>
        </authorList>
    </citation>
    <scope>IDENTIFICATION</scope>
    <source>
        <strain evidence="4">S238N-H82</strain>
        <tissue evidence="4">Testes</tissue>
    </source>
</reference>
<sequence length="389" mass="42743">MMALTSFAVAFVLLGLALGDDRECVTSTAANGHHGHCVTVESCPYAYYVSGKCPSYGYDVKCCYSCHYGGCQTESSAGSVPGTESGEGTENSTSLYADVRAAWLSRYDYPSTQAELAQWFAQLKAKGINRVYPNVWGNGQIYFHSQTFSSLGIRGFVQDVLRWAVEEGQKAGIEVWAWFEYGLMASWSSSPTVPAFSTAAYNRGWMKGEANGYWWMDAGNTEVLDFLAGMMQDALDNYPGLAGVQLDDHFAQPSQLGTDLVLTMTNAARRILGQVSGRVSFSPIVPTSLSVNGYNVDWVSWVKEDIGFHEYVPQIYRDNAPAFNLELDRVMLEVGKTKLVIGLRCNGSGAPTAYSELSQMLGRCETEGVGYSIWYSQCFTQLYTDLMLG</sequence>
<dbReference type="GO" id="GO:0003796">
    <property type="term" value="F:lysozyme activity"/>
    <property type="evidence" value="ECO:0000318"/>
    <property type="project" value="GO_Central"/>
</dbReference>
<dbReference type="Pfam" id="PF02638">
    <property type="entry name" value="GHL10"/>
    <property type="match status" value="1"/>
</dbReference>
<keyword evidence="3" id="KW-1185">Reference proteome</keyword>
<name>A0A9J7L4G1_BRAFL</name>
<dbReference type="GO" id="GO:0050830">
    <property type="term" value="P:defense response to Gram-positive bacterium"/>
    <property type="evidence" value="ECO:0000318"/>
    <property type="project" value="GO_Central"/>
</dbReference>
<dbReference type="InterPro" id="IPR017853">
    <property type="entry name" value="GH"/>
</dbReference>
<evidence type="ECO:0000256" key="1">
    <source>
        <dbReference type="SAM" id="SignalP"/>
    </source>
</evidence>
<evidence type="ECO:0000313" key="3">
    <source>
        <dbReference type="Proteomes" id="UP000001554"/>
    </source>
</evidence>